<feature type="compositionally biased region" description="Low complexity" evidence="1">
    <location>
        <begin position="144"/>
        <end position="174"/>
    </location>
</feature>
<keyword evidence="2" id="KW-0472">Membrane</keyword>
<feature type="compositionally biased region" description="Low complexity" evidence="1">
    <location>
        <begin position="196"/>
        <end position="212"/>
    </location>
</feature>
<dbReference type="Proteomes" id="UP000259570">
    <property type="component" value="Unassembled WGS sequence"/>
</dbReference>
<protein>
    <submittedName>
        <fullName evidence="3">DUF3426 domain-containing protein</fullName>
    </submittedName>
</protein>
<feature type="region of interest" description="Disordered" evidence="1">
    <location>
        <begin position="117"/>
        <end position="212"/>
    </location>
</feature>
<dbReference type="STRING" id="1843581.A7D16_09695"/>
<name>A0A3E1KJD9_9XANT</name>
<comment type="caution">
    <text evidence="3">The sequence shown here is derived from an EMBL/GenBank/DDBJ whole genome shotgun (WGS) entry which is preliminary data.</text>
</comment>
<keyword evidence="2" id="KW-1133">Transmembrane helix</keyword>
<dbReference type="RefSeq" id="WP_116905941.1">
    <property type="nucleotide sequence ID" value="NZ_CP142084.2"/>
</dbReference>
<feature type="compositionally biased region" description="Pro residues" evidence="1">
    <location>
        <begin position="28"/>
        <end position="51"/>
    </location>
</feature>
<reference evidence="3 4" key="1">
    <citation type="submission" date="2018-08" db="EMBL/GenBank/DDBJ databases">
        <title>Genome sequencing of X. nasturtii WHRI 8984.</title>
        <authorList>
            <person name="Studholme D.J."/>
            <person name="Mchugh J."/>
            <person name="Vicente J."/>
        </authorList>
    </citation>
    <scope>NUCLEOTIDE SEQUENCE [LARGE SCALE GENOMIC DNA]</scope>
    <source>
        <strain evidence="3 4">WHRI 8984</strain>
    </source>
</reference>
<dbReference type="EMBL" id="QUZM01000019">
    <property type="protein sequence ID" value="RFF38835.1"/>
    <property type="molecule type" value="Genomic_DNA"/>
</dbReference>
<organism evidence="3 4">
    <name type="scientific">Xanthomonas nasturtii</name>
    <dbReference type="NCBI Taxonomy" id="1843581"/>
    <lineage>
        <taxon>Bacteria</taxon>
        <taxon>Pseudomonadati</taxon>
        <taxon>Pseudomonadota</taxon>
        <taxon>Gammaproteobacteria</taxon>
        <taxon>Lysobacterales</taxon>
        <taxon>Lysobacteraceae</taxon>
        <taxon>Xanthomonas</taxon>
    </lineage>
</organism>
<dbReference type="OrthoDB" id="6007454at2"/>
<feature type="region of interest" description="Disordered" evidence="1">
    <location>
        <begin position="1"/>
        <end position="86"/>
    </location>
</feature>
<keyword evidence="2" id="KW-0812">Transmembrane</keyword>
<proteinExistence type="predicted"/>
<dbReference type="InterPro" id="IPR021834">
    <property type="entry name" value="DUF3426"/>
</dbReference>
<evidence type="ECO:0000256" key="2">
    <source>
        <dbReference type="SAM" id="Phobius"/>
    </source>
</evidence>
<gene>
    <name evidence="3" type="ORF">DZD52_11580</name>
</gene>
<sequence length="406" mass="41395">MSETPPPRRPLATFLRATPAAPSLIPTPAVPPTEPAEQVPPAPASALPPAPAAERVAAPPAPRVPAPSASAAAHTVPGDHGLAPPVTVTDAAAAGRPDQNTQPLPGTVDAAQPGALRAAADRDASYPNAPGTPPASAHTTGRDTSIATAPASARPAGAAATPTIITTTDTDTSASHQVTSVTDSAPHADRLSGRTDPAATELATASAPAADPAEVEADVGGAPRDTTAQFHPLPAAAAPAFARRGIGRPRLRASGLQWAVLVGLVAVLGLQIVIADRAQLASNARWRPLVSAACTLARCTLPAWREPAALTLLNRDVRPLPGVAGVLQIQASFRNDARWAQAWPWLQLSLSDADGRVIGTRVLSPQEYLGPSPDAQDTLAPGQAVQVAFRVREPAASTAAFSFDFR</sequence>
<dbReference type="AlphaFoldDB" id="A0A3E1KJD9"/>
<evidence type="ECO:0000256" key="1">
    <source>
        <dbReference type="SAM" id="MobiDB-lite"/>
    </source>
</evidence>
<accession>A0A3E1KJD9</accession>
<dbReference type="Pfam" id="PF11906">
    <property type="entry name" value="DUF3426"/>
    <property type="match status" value="1"/>
</dbReference>
<feature type="transmembrane region" description="Helical" evidence="2">
    <location>
        <begin position="256"/>
        <end position="275"/>
    </location>
</feature>
<evidence type="ECO:0000313" key="3">
    <source>
        <dbReference type="EMBL" id="RFF38835.1"/>
    </source>
</evidence>
<evidence type="ECO:0000313" key="4">
    <source>
        <dbReference type="Proteomes" id="UP000259570"/>
    </source>
</evidence>
<dbReference type="GeneID" id="97210064"/>